<keyword evidence="5 10" id="KW-1133">Transmembrane helix</keyword>
<dbReference type="InterPro" id="IPR004089">
    <property type="entry name" value="MCPsignal_dom"/>
</dbReference>
<accession>A0A1G8YF00</accession>
<keyword evidence="6 10" id="KW-0472">Membrane</keyword>
<evidence type="ECO:0000259" key="12">
    <source>
        <dbReference type="PROSITE" id="PS50885"/>
    </source>
</evidence>
<dbReference type="SMART" id="SM00283">
    <property type="entry name" value="MA"/>
    <property type="match status" value="1"/>
</dbReference>
<name>A0A1G8YF00_9FIRM</name>
<dbReference type="GO" id="GO:0007165">
    <property type="term" value="P:signal transduction"/>
    <property type="evidence" value="ECO:0007669"/>
    <property type="project" value="UniProtKB-KW"/>
</dbReference>
<gene>
    <name evidence="13" type="ORF">SAMN05660472_00519</name>
</gene>
<dbReference type="Pfam" id="PF02743">
    <property type="entry name" value="dCache_1"/>
    <property type="match status" value="1"/>
</dbReference>
<keyword evidence="2" id="KW-1003">Cell membrane</keyword>
<dbReference type="Proteomes" id="UP000198718">
    <property type="component" value="Unassembled WGS sequence"/>
</dbReference>
<evidence type="ECO:0000313" key="13">
    <source>
        <dbReference type="EMBL" id="SDK01306.1"/>
    </source>
</evidence>
<reference evidence="13 14" key="1">
    <citation type="submission" date="2016-10" db="EMBL/GenBank/DDBJ databases">
        <authorList>
            <person name="de Groot N.N."/>
        </authorList>
    </citation>
    <scope>NUCLEOTIDE SEQUENCE [LARGE SCALE GENOMIC DNA]</scope>
    <source>
        <strain evidence="13 14">DSM 18346</strain>
    </source>
</reference>
<dbReference type="STRING" id="393762.SAMN05660472_00519"/>
<evidence type="ECO:0000313" key="14">
    <source>
        <dbReference type="Proteomes" id="UP000198718"/>
    </source>
</evidence>
<keyword evidence="4 10" id="KW-0812">Transmembrane</keyword>
<comment type="similarity">
    <text evidence="8">Belongs to the methyl-accepting chemotaxis (MCP) protein family.</text>
</comment>
<dbReference type="CDD" id="cd12912">
    <property type="entry name" value="PDC2_MCP_like"/>
    <property type="match status" value="1"/>
</dbReference>
<dbReference type="InterPro" id="IPR003660">
    <property type="entry name" value="HAMP_dom"/>
</dbReference>
<evidence type="ECO:0000256" key="7">
    <source>
        <dbReference type="ARBA" id="ARBA00023224"/>
    </source>
</evidence>
<dbReference type="SUPFAM" id="SSF58104">
    <property type="entry name" value="Methyl-accepting chemotaxis protein (MCP) signaling domain"/>
    <property type="match status" value="1"/>
</dbReference>
<dbReference type="PROSITE" id="PS50111">
    <property type="entry name" value="CHEMOTAXIS_TRANSDUC_2"/>
    <property type="match status" value="1"/>
</dbReference>
<feature type="transmembrane region" description="Helical" evidence="10">
    <location>
        <begin position="286"/>
        <end position="306"/>
    </location>
</feature>
<evidence type="ECO:0000259" key="11">
    <source>
        <dbReference type="PROSITE" id="PS50111"/>
    </source>
</evidence>
<feature type="domain" description="Methyl-accepting transducer" evidence="11">
    <location>
        <begin position="384"/>
        <end position="641"/>
    </location>
</feature>
<evidence type="ECO:0000256" key="1">
    <source>
        <dbReference type="ARBA" id="ARBA00004651"/>
    </source>
</evidence>
<comment type="subcellular location">
    <subcellularLocation>
        <location evidence="1">Cell membrane</location>
        <topology evidence="1">Multi-pass membrane protein</topology>
    </subcellularLocation>
</comment>
<dbReference type="EMBL" id="FNFP01000001">
    <property type="protein sequence ID" value="SDK01306.1"/>
    <property type="molecule type" value="Genomic_DNA"/>
</dbReference>
<proteinExistence type="inferred from homology"/>
<dbReference type="PANTHER" id="PTHR32089">
    <property type="entry name" value="METHYL-ACCEPTING CHEMOTAXIS PROTEIN MCPB"/>
    <property type="match status" value="1"/>
</dbReference>
<evidence type="ECO:0000256" key="8">
    <source>
        <dbReference type="ARBA" id="ARBA00029447"/>
    </source>
</evidence>
<feature type="domain" description="HAMP" evidence="12">
    <location>
        <begin position="307"/>
        <end position="365"/>
    </location>
</feature>
<dbReference type="Pfam" id="PF00015">
    <property type="entry name" value="MCPsignal"/>
    <property type="match status" value="1"/>
</dbReference>
<dbReference type="AlphaFoldDB" id="A0A1G8YF00"/>
<dbReference type="GO" id="GO:0006935">
    <property type="term" value="P:chemotaxis"/>
    <property type="evidence" value="ECO:0007669"/>
    <property type="project" value="UniProtKB-KW"/>
</dbReference>
<dbReference type="CDD" id="cd18773">
    <property type="entry name" value="PDC1_HK_sensor"/>
    <property type="match status" value="1"/>
</dbReference>
<evidence type="ECO:0000256" key="4">
    <source>
        <dbReference type="ARBA" id="ARBA00022692"/>
    </source>
</evidence>
<keyword evidence="7 9" id="KW-0807">Transducer</keyword>
<evidence type="ECO:0000256" key="3">
    <source>
        <dbReference type="ARBA" id="ARBA00022500"/>
    </source>
</evidence>
<dbReference type="PROSITE" id="PS50885">
    <property type="entry name" value="HAMP"/>
    <property type="match status" value="1"/>
</dbReference>
<dbReference type="Gene3D" id="3.30.450.20">
    <property type="entry name" value="PAS domain"/>
    <property type="match status" value="1"/>
</dbReference>
<dbReference type="InterPro" id="IPR029151">
    <property type="entry name" value="Sensor-like_sf"/>
</dbReference>
<dbReference type="InterPro" id="IPR033479">
    <property type="entry name" value="dCache_1"/>
</dbReference>
<keyword evidence="3" id="KW-0145">Chemotaxis</keyword>
<dbReference type="OrthoDB" id="597657at2"/>
<organism evidence="13 14">
    <name type="scientific">Natronincola ferrireducens</name>
    <dbReference type="NCBI Taxonomy" id="393762"/>
    <lineage>
        <taxon>Bacteria</taxon>
        <taxon>Bacillati</taxon>
        <taxon>Bacillota</taxon>
        <taxon>Clostridia</taxon>
        <taxon>Peptostreptococcales</taxon>
        <taxon>Natronincolaceae</taxon>
        <taxon>Natronincola</taxon>
    </lineage>
</organism>
<dbReference type="RefSeq" id="WP_090549855.1">
    <property type="nucleotide sequence ID" value="NZ_FNFP01000001.1"/>
</dbReference>
<dbReference type="Gene3D" id="1.10.287.950">
    <property type="entry name" value="Methyl-accepting chemotaxis protein"/>
    <property type="match status" value="1"/>
</dbReference>
<dbReference type="PANTHER" id="PTHR32089:SF112">
    <property type="entry name" value="LYSOZYME-LIKE PROTEIN-RELATED"/>
    <property type="match status" value="1"/>
</dbReference>
<evidence type="ECO:0000256" key="5">
    <source>
        <dbReference type="ARBA" id="ARBA00022989"/>
    </source>
</evidence>
<keyword evidence="14" id="KW-1185">Reference proteome</keyword>
<evidence type="ECO:0000256" key="2">
    <source>
        <dbReference type="ARBA" id="ARBA00022475"/>
    </source>
</evidence>
<sequence length="670" mass="73022">MTLNLSKRITLLIMVLIAVVSLGLGITAIKLSSDAVRTEVENALLLLAEEADDYIEARIQGSLDVLETIANYNAMRSMDWEEQKETLALELERLHHRGYLGMGIVFPNGTAKYSDDSEAELGDREYVRKAFRGESNVSDVIISRVTNSAVLMYAVPIYSFEGEIEGVLIARLPASSINDVTDRMGFGENGYAYVLGADGTIYAHPNRENVMNQRNIFEDIESDGVFKNVGLAIRDLELGKSSVIHYEASGSPRYMGISTIDSTGWVVGIGAHEGDVLAGLNNLRNIIFIIALIVMAIGMAVAIILGKSISKPIMELDEIIERLAKYDLTLDDNSKVIKYLNRKDEIGTISIALTTMQKNFVALIKAIGNTAQQVASSSEELTATSHQSATAADEVARTIEEIAQGAGDQAKDTENGVEHINELGKLLEKEQQYIEDLNISANEVTRLKDEGFVILKDLVEKTEISNKSAKEIHDVIINTDESATKIENASKMIKNIAEQTNLLALNAAIEAARAGEAGRGFAVVAEEIRKLAEESNKFTEEIAGIIKELTDKTEYAVNTMEEVGKTVASQTQSVKLTNDKFKGIDSAIEAMKGIIVQINESSQVMEGKKSEMIGIIENLSAISQENAAGTEEASAAVEEQTASMEEIASASETLAQLAEEMQENIARFKY</sequence>
<evidence type="ECO:0000256" key="6">
    <source>
        <dbReference type="ARBA" id="ARBA00023136"/>
    </source>
</evidence>
<evidence type="ECO:0000256" key="10">
    <source>
        <dbReference type="SAM" id="Phobius"/>
    </source>
</evidence>
<dbReference type="SUPFAM" id="SSF103190">
    <property type="entry name" value="Sensory domain-like"/>
    <property type="match status" value="1"/>
</dbReference>
<dbReference type="GO" id="GO:0005886">
    <property type="term" value="C:plasma membrane"/>
    <property type="evidence" value="ECO:0007669"/>
    <property type="project" value="UniProtKB-SubCell"/>
</dbReference>
<protein>
    <submittedName>
        <fullName evidence="13">Methyl-accepting chemotaxis sensory transducer with Cache sensor</fullName>
    </submittedName>
</protein>
<evidence type="ECO:0000256" key="9">
    <source>
        <dbReference type="PROSITE-ProRule" id="PRU00284"/>
    </source>
</evidence>